<keyword evidence="1" id="KW-0472">Membrane</keyword>
<evidence type="ECO:0000313" key="2">
    <source>
        <dbReference type="Proteomes" id="UP000008854"/>
    </source>
</evidence>
<reference evidence="2" key="1">
    <citation type="journal article" date="2012" name="PLoS Negl. Trop. Dis.">
        <title>A systematically improved high quality genome and transcriptome of the human blood fluke Schistosoma mansoni.</title>
        <authorList>
            <person name="Protasio A.V."/>
            <person name="Tsai I.J."/>
            <person name="Babbage A."/>
            <person name="Nichol S."/>
            <person name="Hunt M."/>
            <person name="Aslett M.A."/>
            <person name="De Silva N."/>
            <person name="Velarde G.S."/>
            <person name="Anderson T.J."/>
            <person name="Clark R.C."/>
            <person name="Davidson C."/>
            <person name="Dillon G.P."/>
            <person name="Holroyd N.E."/>
            <person name="LoVerde P.T."/>
            <person name="Lloyd C."/>
            <person name="McQuillan J."/>
            <person name="Oliveira G."/>
            <person name="Otto T.D."/>
            <person name="Parker-Manuel S.J."/>
            <person name="Quail M.A."/>
            <person name="Wilson R.A."/>
            <person name="Zerlotini A."/>
            <person name="Dunne D.W."/>
            <person name="Berriman M."/>
        </authorList>
    </citation>
    <scope>NUCLEOTIDE SEQUENCE [LARGE SCALE GENOMIC DNA]</scope>
    <source>
        <strain evidence="2">Puerto Rican</strain>
    </source>
</reference>
<dbReference type="InParanoid" id="A0A5K4F2S0"/>
<feature type="transmembrane region" description="Helical" evidence="1">
    <location>
        <begin position="101"/>
        <end position="128"/>
    </location>
</feature>
<keyword evidence="1" id="KW-1133">Transmembrane helix</keyword>
<keyword evidence="2" id="KW-1185">Reference proteome</keyword>
<proteinExistence type="predicted"/>
<dbReference type="Proteomes" id="UP000008854">
    <property type="component" value="Unassembled WGS sequence"/>
</dbReference>
<keyword evidence="1" id="KW-0812">Transmembrane</keyword>
<accession>A0A5K4F2S0</accession>
<dbReference type="AlphaFoldDB" id="A0A5K4F2S0"/>
<organism evidence="2 3">
    <name type="scientific">Schistosoma mansoni</name>
    <name type="common">Blood fluke</name>
    <dbReference type="NCBI Taxonomy" id="6183"/>
    <lineage>
        <taxon>Eukaryota</taxon>
        <taxon>Metazoa</taxon>
        <taxon>Spiralia</taxon>
        <taxon>Lophotrochozoa</taxon>
        <taxon>Platyhelminthes</taxon>
        <taxon>Trematoda</taxon>
        <taxon>Digenea</taxon>
        <taxon>Strigeidida</taxon>
        <taxon>Schistosomatoidea</taxon>
        <taxon>Schistosomatidae</taxon>
        <taxon>Schistosoma</taxon>
    </lineage>
</organism>
<evidence type="ECO:0000256" key="1">
    <source>
        <dbReference type="SAM" id="Phobius"/>
    </source>
</evidence>
<evidence type="ECO:0008006" key="4">
    <source>
        <dbReference type="Google" id="ProtNLM"/>
    </source>
</evidence>
<name>A0A5K4F2S0_SCHMA</name>
<sequence length="393" mass="45410">MKWPHSSVLGEHWYSWSRNAHNWTVEEIAYWLTSYAKLPENKYLLQKENISGSSFPSSIRIFQPNFLEARNFNYVNLLYSGLPDHISNVSLFGPPERSPSIYLIVVVLILFGLWSTSILTICLVRIILKSGKSTLKHDDLSKSQKILQTLEENLSHQIEIYDLKSVIVISSYDNNDNSHHSNKNLNSCFELSWDEVNKILGQSKINMFFPNTQLSTLVSLLRESYAIETKYLLEKISRTVQELSVAEDLYIKSQTKKCLLIFPCYSKKRIDKELYIVMNSVKNKVFDLKHEVITHNRRWRCISAALHNSCSGFVGCNSVNYISTSSDSSKTTFEYKKSENPEQVHAFLKDTYDNKNESHQKLDNFTTEFSESSAVYRSVKNTRTTELLDSVFI</sequence>
<evidence type="ECO:0000313" key="3">
    <source>
        <dbReference type="WBParaSite" id="Smp_308260.1"/>
    </source>
</evidence>
<dbReference type="ExpressionAtlas" id="A0A5K4F2S0">
    <property type="expression patterns" value="baseline"/>
</dbReference>
<dbReference type="WBParaSite" id="Smp_308260.1">
    <property type="protein sequence ID" value="Smp_308260.1"/>
    <property type="gene ID" value="Smp_308260"/>
</dbReference>
<protein>
    <recommendedName>
        <fullName evidence="4">SAM domain-containing protein</fullName>
    </recommendedName>
</protein>
<reference evidence="3" key="2">
    <citation type="submission" date="2019-11" db="UniProtKB">
        <authorList>
            <consortium name="WormBaseParasite"/>
        </authorList>
    </citation>
    <scope>IDENTIFICATION</scope>
    <source>
        <strain evidence="3">Puerto Rican</strain>
    </source>
</reference>